<accession>A0A2G4F4I4</accession>
<proteinExistence type="predicted"/>
<gene>
    <name evidence="2" type="ORF">CP500_004565</name>
</gene>
<feature type="transmembrane region" description="Helical" evidence="1">
    <location>
        <begin position="263"/>
        <end position="282"/>
    </location>
</feature>
<sequence>MNKINYFQYCKSHRVVWGVALFSLIFFLCSSLRHSWLQSNAFELGIYDQVAYLISQGQTPFSSFLDIHHMGNHAAWVMYPVALLYKIYPDVHWLLLVQAVSLALGALPSWSLARQAGLNHSISWAIACTYLLYPLVFNVNLFDFHPEVIALPALLAAILAARLNKTLWFCAAILLVLSCKAVLSLTVAAMGLWLLFFEKNRNCGLVALFLGAGWFLIATQGVIPYFNQGREHAGIGRYQYLGKSVLEIAANLILKPHLILGRLFSLDTFEYLAFLVFPVIWWISPRHLTPLISAVPMLGMNILSDIPAQRDLIHQYSIPILPFLLVAAIANLSHQNLQEVKIPKIFDNLRIPSLPLSKAIVTWSFITFLCLAKYGYFWTIYLNETETLSATKEAITLVQTKGNVLTTSHIAPHLTHRPVVKLTQADTPPGNLTEFEYVLLNLRYPGWMSDRNFVQNLITQLTNNPQFQLKYQRDDISLFTKKR</sequence>
<keyword evidence="1" id="KW-0472">Membrane</keyword>
<dbReference type="Proteomes" id="UP000226442">
    <property type="component" value="Unassembled WGS sequence"/>
</dbReference>
<dbReference type="OrthoDB" id="2079361at2"/>
<evidence type="ECO:0000256" key="1">
    <source>
        <dbReference type="SAM" id="Phobius"/>
    </source>
</evidence>
<dbReference type="AlphaFoldDB" id="A0A2G4F4I4"/>
<reference evidence="2" key="1">
    <citation type="submission" date="2017-10" db="EMBL/GenBank/DDBJ databases">
        <title>Draft genome sequence of the planktic cyanobacteria Tychonema bourrellyi isolated from alpine lentic freshwater.</title>
        <authorList>
            <person name="Tett A."/>
            <person name="Armanini F."/>
            <person name="Asnicar F."/>
            <person name="Boscaini A."/>
            <person name="Pasolli E."/>
            <person name="Zolfo M."/>
            <person name="Donati C."/>
            <person name="Salmaso N."/>
            <person name="Segata N."/>
        </authorList>
    </citation>
    <scope>NUCLEOTIDE SEQUENCE</scope>
    <source>
        <strain evidence="2">FEM_GT703</strain>
    </source>
</reference>
<dbReference type="EMBL" id="NXIB02000016">
    <property type="protein sequence ID" value="PHX56621.1"/>
    <property type="molecule type" value="Genomic_DNA"/>
</dbReference>
<dbReference type="InterPro" id="IPR018650">
    <property type="entry name" value="STSV1_Orf64"/>
</dbReference>
<evidence type="ECO:0000313" key="2">
    <source>
        <dbReference type="EMBL" id="PHX56621.1"/>
    </source>
</evidence>
<organism evidence="2 3">
    <name type="scientific">Tychonema bourrellyi FEM_GT703</name>
    <dbReference type="NCBI Taxonomy" id="2040638"/>
    <lineage>
        <taxon>Bacteria</taxon>
        <taxon>Bacillati</taxon>
        <taxon>Cyanobacteriota</taxon>
        <taxon>Cyanophyceae</taxon>
        <taxon>Oscillatoriophycideae</taxon>
        <taxon>Oscillatoriales</taxon>
        <taxon>Microcoleaceae</taxon>
        <taxon>Tychonema</taxon>
    </lineage>
</organism>
<feature type="transmembrane region" description="Helical" evidence="1">
    <location>
        <begin position="15"/>
        <end position="36"/>
    </location>
</feature>
<dbReference type="Pfam" id="PF09852">
    <property type="entry name" value="DUF2079"/>
    <property type="match status" value="1"/>
</dbReference>
<feature type="transmembrane region" description="Helical" evidence="1">
    <location>
        <begin position="354"/>
        <end position="372"/>
    </location>
</feature>
<keyword evidence="1" id="KW-0812">Transmembrane</keyword>
<feature type="transmembrane region" description="Helical" evidence="1">
    <location>
        <begin position="208"/>
        <end position="227"/>
    </location>
</feature>
<keyword evidence="1" id="KW-1133">Transmembrane helix</keyword>
<feature type="transmembrane region" description="Helical" evidence="1">
    <location>
        <begin position="91"/>
        <end position="110"/>
    </location>
</feature>
<dbReference type="RefSeq" id="WP_096829848.1">
    <property type="nucleotide sequence ID" value="NZ_NXIB02000016.1"/>
</dbReference>
<evidence type="ECO:0000313" key="3">
    <source>
        <dbReference type="Proteomes" id="UP000226442"/>
    </source>
</evidence>
<feature type="transmembrane region" description="Helical" evidence="1">
    <location>
        <begin position="171"/>
        <end position="196"/>
    </location>
</feature>
<keyword evidence="3" id="KW-1185">Reference proteome</keyword>
<comment type="caution">
    <text evidence="2">The sequence shown here is derived from an EMBL/GenBank/DDBJ whole genome shotgun (WGS) entry which is preliminary data.</text>
</comment>
<feature type="transmembrane region" description="Helical" evidence="1">
    <location>
        <begin position="122"/>
        <end position="142"/>
    </location>
</feature>
<protein>
    <submittedName>
        <fullName evidence="2">DUF2079 domain-containing protein</fullName>
    </submittedName>
</protein>
<name>A0A2G4F4I4_9CYAN</name>
<feature type="transmembrane region" description="Helical" evidence="1">
    <location>
        <begin position="148"/>
        <end position="164"/>
    </location>
</feature>